<keyword evidence="7" id="KW-0804">Transcription</keyword>
<evidence type="ECO:0000256" key="1">
    <source>
        <dbReference type="ARBA" id="ARBA00004123"/>
    </source>
</evidence>
<evidence type="ECO:0000256" key="10">
    <source>
        <dbReference type="SAM" id="MobiDB-lite"/>
    </source>
</evidence>
<reference evidence="14" key="1">
    <citation type="submission" date="2020-07" db="EMBL/GenBank/DDBJ databases">
        <title>The High-quality genome of the commercially important snow crab, Chionoecetes opilio.</title>
        <authorList>
            <person name="Jeong J.-H."/>
            <person name="Ryu S."/>
        </authorList>
    </citation>
    <scope>NUCLEOTIDE SEQUENCE</scope>
    <source>
        <strain evidence="14">MADBK_172401_WGS</strain>
        <tissue evidence="14">Digestive gland</tissue>
    </source>
</reference>
<feature type="compositionally biased region" description="Basic residues" evidence="10">
    <location>
        <begin position="710"/>
        <end position="723"/>
    </location>
</feature>
<feature type="region of interest" description="Disordered" evidence="10">
    <location>
        <begin position="621"/>
        <end position="671"/>
    </location>
</feature>
<dbReference type="CDD" id="cd15509">
    <property type="entry name" value="PHD1_KMT2C_like"/>
    <property type="match status" value="1"/>
</dbReference>
<evidence type="ECO:0000313" key="15">
    <source>
        <dbReference type="Proteomes" id="UP000770661"/>
    </source>
</evidence>
<dbReference type="InterPro" id="IPR034732">
    <property type="entry name" value="EPHD"/>
</dbReference>
<feature type="domain" description="PHD-type" evidence="11">
    <location>
        <begin position="772"/>
        <end position="825"/>
    </location>
</feature>
<dbReference type="Proteomes" id="UP000770661">
    <property type="component" value="Unassembled WGS sequence"/>
</dbReference>
<accession>A0A8J5CLX1</accession>
<evidence type="ECO:0000256" key="3">
    <source>
        <dbReference type="ARBA" id="ARBA00022737"/>
    </source>
</evidence>
<evidence type="ECO:0000256" key="8">
    <source>
        <dbReference type="ARBA" id="ARBA00023242"/>
    </source>
</evidence>
<dbReference type="FunFam" id="3.30.40.10:FF:000852">
    <property type="entry name" value="Histone-lysine N-methyltransferase 2C"/>
    <property type="match status" value="1"/>
</dbReference>
<evidence type="ECO:0000313" key="14">
    <source>
        <dbReference type="EMBL" id="KAG0715219.1"/>
    </source>
</evidence>
<dbReference type="InterPro" id="IPR001965">
    <property type="entry name" value="Znf_PHD"/>
</dbReference>
<dbReference type="GO" id="GO:0042800">
    <property type="term" value="F:histone H3K4 methyltransferase activity"/>
    <property type="evidence" value="ECO:0007669"/>
    <property type="project" value="TreeGrafter"/>
</dbReference>
<sequence length="868" mass="94081">MEKPHGVSFEDGSPDTKWEKGTPSGRELSSCGSTSGPASSSSTSVGGRIEEKMDIDDPLLLPSLASLPSSSSITITKATVAQQRPSHSPSTSSTPSSTPTHVTGSLPSMSRTPPSTSSSDSISSVNRALLGPDMMPTIPLVPVQVPCGRGSIVTLPKVRGRPKGMPLSPSRAGNIHVRRGMKIRRIGLRGRGGRRLSHSMSLEERGGGLIGEDSPLPLDDEAYVQDDMFMAATYPDRWSGRVCSLCCLGEQSQLGQGDLVRHDPTPGYVLPEKIASPSESSSQESLLLSRKLKATQASLKEKGKSPRKQVGELLPDPVSEISLVGHSDLPNIPQLFESSGHCYVHYMCALWSSSVELTNDDTITHVDRAVVGGASQRCAQCKKFGATLQCKAPGCPMHYHFPCAMGAGALMDLKSVALVCPAHTDKSRDIVDVACTVCENLSPESSLLFCCSCGNHYHGLCLKPVISPIPVMRAGWQCPDCKTCQMCRQSSEEMVCGICDKAYHVMCARPFGLSLCRTGWKCKTCRVCGDCGSRTPGNGLSSRWHSNFTVCDSCYQLRNKGFACPICRKAYRAIAQKSMAMCNKCQRHVHSTCDADADLSIIQAKWNADHSYEYVCTSCSRVVPSPSQSPRTTLDDSCDGRQDSSIQSDDSNDTDLTSEGKSDDLSTVKPQSSFFTRGKSLSLAKRGFPSKLRGGVGEKYSVGKKTFSGSKKRGQTMPVRRGRGNGRGYRGYFSYHNVTLQAMESHQSAGKEEGEENKLILVCAKDEFCLQQDVCAMCGAFGQDQEGRLIACAQCGQCYHPFCANVKVTKVVLQKGWRCLDCTVCEGCGERNDEARLVLCEDCDISYHIYCMNPPLDHVPSGVWRCKW</sequence>
<name>A0A8J5CLX1_CHIOP</name>
<dbReference type="PROSITE" id="PS01359">
    <property type="entry name" value="ZF_PHD_1"/>
    <property type="match status" value="1"/>
</dbReference>
<evidence type="ECO:0000256" key="6">
    <source>
        <dbReference type="ARBA" id="ARBA00023015"/>
    </source>
</evidence>
<feature type="region of interest" description="Disordered" evidence="10">
    <location>
        <begin position="704"/>
        <end position="723"/>
    </location>
</feature>
<dbReference type="EMBL" id="JACEEZ010019897">
    <property type="protein sequence ID" value="KAG0715219.1"/>
    <property type="molecule type" value="Genomic_DNA"/>
</dbReference>
<comment type="subcellular location">
    <subcellularLocation>
        <location evidence="1">Nucleus</location>
    </subcellularLocation>
</comment>
<dbReference type="PROSITE" id="PS50089">
    <property type="entry name" value="ZF_RING_2"/>
    <property type="match status" value="1"/>
</dbReference>
<keyword evidence="6" id="KW-0805">Transcription regulation</keyword>
<dbReference type="PANTHER" id="PTHR45888:SF6">
    <property type="entry name" value="HL01030P-RELATED"/>
    <property type="match status" value="1"/>
</dbReference>
<dbReference type="InterPro" id="IPR019787">
    <property type="entry name" value="Znf_PHD-finger"/>
</dbReference>
<feature type="compositionally biased region" description="Low complexity" evidence="10">
    <location>
        <begin position="621"/>
        <end position="631"/>
    </location>
</feature>
<feature type="domain" description="PHD-type" evidence="11">
    <location>
        <begin position="481"/>
        <end position="528"/>
    </location>
</feature>
<dbReference type="InterPro" id="IPR013083">
    <property type="entry name" value="Znf_RING/FYVE/PHD"/>
</dbReference>
<dbReference type="SUPFAM" id="SSF57903">
    <property type="entry name" value="FYVE/PHD zinc finger"/>
    <property type="match status" value="5"/>
</dbReference>
<keyword evidence="2" id="KW-0479">Metal-binding</keyword>
<feature type="domain" description="PHD-type" evidence="13">
    <location>
        <begin position="316"/>
        <end position="424"/>
    </location>
</feature>
<dbReference type="GO" id="GO:0003713">
    <property type="term" value="F:transcription coactivator activity"/>
    <property type="evidence" value="ECO:0007669"/>
    <property type="project" value="TreeGrafter"/>
</dbReference>
<evidence type="ECO:0000256" key="2">
    <source>
        <dbReference type="ARBA" id="ARBA00022723"/>
    </source>
</evidence>
<feature type="region of interest" description="Disordered" evidence="10">
    <location>
        <begin position="1"/>
        <end position="54"/>
    </location>
</feature>
<evidence type="ECO:0000256" key="5">
    <source>
        <dbReference type="ARBA" id="ARBA00022833"/>
    </source>
</evidence>
<keyword evidence="5" id="KW-0862">Zinc</keyword>
<dbReference type="GO" id="GO:0044666">
    <property type="term" value="C:MLL3/4 complex"/>
    <property type="evidence" value="ECO:0007669"/>
    <property type="project" value="TreeGrafter"/>
</dbReference>
<dbReference type="Gene3D" id="3.30.40.10">
    <property type="entry name" value="Zinc/RING finger domain, C3HC4 (zinc finger)"/>
    <property type="match status" value="6"/>
</dbReference>
<keyword evidence="8" id="KW-0539">Nucleus</keyword>
<keyword evidence="4 9" id="KW-0863">Zinc-finger</keyword>
<feature type="compositionally biased region" description="Low complexity" evidence="10">
    <location>
        <begin position="29"/>
        <end position="47"/>
    </location>
</feature>
<dbReference type="OrthoDB" id="308383at2759"/>
<comment type="caution">
    <text evidence="14">The sequence shown here is derived from an EMBL/GenBank/DDBJ whole genome shotgun (WGS) entry which is preliminary data.</text>
</comment>
<protein>
    <submittedName>
        <fullName evidence="14">Histone-lysine N-methyltransferase 2C</fullName>
    </submittedName>
</protein>
<dbReference type="PROSITE" id="PS51805">
    <property type="entry name" value="EPHD"/>
    <property type="match status" value="1"/>
</dbReference>
<feature type="compositionally biased region" description="Low complexity" evidence="10">
    <location>
        <begin position="85"/>
        <end position="123"/>
    </location>
</feature>
<organism evidence="14 15">
    <name type="scientific">Chionoecetes opilio</name>
    <name type="common">Atlantic snow crab</name>
    <name type="synonym">Cancer opilio</name>
    <dbReference type="NCBI Taxonomy" id="41210"/>
    <lineage>
        <taxon>Eukaryota</taxon>
        <taxon>Metazoa</taxon>
        <taxon>Ecdysozoa</taxon>
        <taxon>Arthropoda</taxon>
        <taxon>Crustacea</taxon>
        <taxon>Multicrustacea</taxon>
        <taxon>Malacostraca</taxon>
        <taxon>Eumalacostraca</taxon>
        <taxon>Eucarida</taxon>
        <taxon>Decapoda</taxon>
        <taxon>Pleocyemata</taxon>
        <taxon>Brachyura</taxon>
        <taxon>Eubrachyura</taxon>
        <taxon>Majoidea</taxon>
        <taxon>Majidae</taxon>
        <taxon>Chionoecetes</taxon>
    </lineage>
</organism>
<evidence type="ECO:0000259" key="13">
    <source>
        <dbReference type="PROSITE" id="PS51805"/>
    </source>
</evidence>
<dbReference type="GO" id="GO:0008270">
    <property type="term" value="F:zinc ion binding"/>
    <property type="evidence" value="ECO:0007669"/>
    <property type="project" value="UniProtKB-KW"/>
</dbReference>
<evidence type="ECO:0000256" key="9">
    <source>
        <dbReference type="PROSITE-ProRule" id="PRU00175"/>
    </source>
</evidence>
<gene>
    <name evidence="14" type="primary">KMT2C_1</name>
    <name evidence="14" type="ORF">GWK47_012448</name>
</gene>
<dbReference type="PANTHER" id="PTHR45888">
    <property type="entry name" value="HL01030P-RELATED"/>
    <property type="match status" value="1"/>
</dbReference>
<dbReference type="SMART" id="SM00249">
    <property type="entry name" value="PHD"/>
    <property type="match status" value="6"/>
</dbReference>
<dbReference type="Pfam" id="PF00628">
    <property type="entry name" value="PHD"/>
    <property type="match status" value="3"/>
</dbReference>
<dbReference type="InterPro" id="IPR001841">
    <property type="entry name" value="Znf_RING"/>
</dbReference>
<proteinExistence type="predicted"/>
<feature type="domain" description="RING-type" evidence="12">
    <location>
        <begin position="435"/>
        <end position="482"/>
    </location>
</feature>
<feature type="region of interest" description="Disordered" evidence="10">
    <location>
        <begin position="78"/>
        <end position="123"/>
    </location>
</feature>
<dbReference type="PROSITE" id="PS50016">
    <property type="entry name" value="ZF_PHD_2"/>
    <property type="match status" value="4"/>
</dbReference>
<dbReference type="InterPro" id="IPR019786">
    <property type="entry name" value="Zinc_finger_PHD-type_CS"/>
</dbReference>
<dbReference type="FunFam" id="3.30.40.10:FF:000407">
    <property type="entry name" value="Histone-lysine N-methyltransferase MLL3"/>
    <property type="match status" value="1"/>
</dbReference>
<keyword evidence="15" id="KW-1185">Reference proteome</keyword>
<evidence type="ECO:0000259" key="12">
    <source>
        <dbReference type="PROSITE" id="PS50089"/>
    </source>
</evidence>
<feature type="domain" description="PHD-type" evidence="11">
    <location>
        <begin position="822"/>
        <end position="868"/>
    </location>
</feature>
<dbReference type="GO" id="GO:0045944">
    <property type="term" value="P:positive regulation of transcription by RNA polymerase II"/>
    <property type="evidence" value="ECO:0007669"/>
    <property type="project" value="TreeGrafter"/>
</dbReference>
<evidence type="ECO:0000256" key="4">
    <source>
        <dbReference type="ARBA" id="ARBA00022771"/>
    </source>
</evidence>
<dbReference type="Pfam" id="PF13771">
    <property type="entry name" value="zf-HC5HC2H"/>
    <property type="match status" value="1"/>
</dbReference>
<evidence type="ECO:0000256" key="7">
    <source>
        <dbReference type="ARBA" id="ARBA00023163"/>
    </source>
</evidence>
<feature type="domain" description="PHD-type" evidence="11">
    <location>
        <begin position="432"/>
        <end position="484"/>
    </location>
</feature>
<evidence type="ECO:0000259" key="11">
    <source>
        <dbReference type="PROSITE" id="PS50016"/>
    </source>
</evidence>
<dbReference type="AlphaFoldDB" id="A0A8J5CLX1"/>
<dbReference type="InterPro" id="IPR011011">
    <property type="entry name" value="Znf_FYVE_PHD"/>
</dbReference>
<keyword evidence="3" id="KW-0677">Repeat</keyword>